<comment type="caution">
    <text evidence="1">The sequence shown here is derived from an EMBL/GenBank/DDBJ whole genome shotgun (WGS) entry which is preliminary data.</text>
</comment>
<dbReference type="InterPro" id="IPR027417">
    <property type="entry name" value="P-loop_NTPase"/>
</dbReference>
<dbReference type="Pfam" id="PF13671">
    <property type="entry name" value="AAA_33"/>
    <property type="match status" value="1"/>
</dbReference>
<dbReference type="AlphaFoldDB" id="A0A511CYX0"/>
<evidence type="ECO:0000313" key="2">
    <source>
        <dbReference type="Proteomes" id="UP000321328"/>
    </source>
</evidence>
<evidence type="ECO:0000313" key="1">
    <source>
        <dbReference type="EMBL" id="GEL17759.1"/>
    </source>
</evidence>
<dbReference type="Proteomes" id="UP000321328">
    <property type="component" value="Unassembled WGS sequence"/>
</dbReference>
<dbReference type="RefSeq" id="WP_051231997.1">
    <property type="nucleotide sequence ID" value="NZ_AUII01000001.1"/>
</dbReference>
<dbReference type="STRING" id="1123024.GCA_000423625_00062"/>
<sequence>MTRGPASPGPVRLTLPGRSLVLLAGVPGAGKSTLLAGLPAGPDVALLDSQTHRDALARRLPAGTPYRRYRLLVHLLHRLAIVRAAALGPSVVLVHLPATSVACRQMVALLAALTGRSAHLVWLDVEAADALQGQAARGRVVPSASFAAHAGRAAGLAESFRAHGPPPGWSDVTVLDRAGARLGLGLDVSTGPRDVPATRQVGS</sequence>
<reference evidence="1 2" key="1">
    <citation type="submission" date="2019-07" db="EMBL/GenBank/DDBJ databases">
        <title>Whole genome shotgun sequence of Pseudonocardia asaccharolytica NBRC 16224.</title>
        <authorList>
            <person name="Hosoyama A."/>
            <person name="Uohara A."/>
            <person name="Ohji S."/>
            <person name="Ichikawa N."/>
        </authorList>
    </citation>
    <scope>NUCLEOTIDE SEQUENCE [LARGE SCALE GENOMIC DNA]</scope>
    <source>
        <strain evidence="1 2">NBRC 16224</strain>
    </source>
</reference>
<dbReference type="SUPFAM" id="SSF52540">
    <property type="entry name" value="P-loop containing nucleoside triphosphate hydrolases"/>
    <property type="match status" value="1"/>
</dbReference>
<organism evidence="1 2">
    <name type="scientific">Pseudonocardia asaccharolytica DSM 44247 = NBRC 16224</name>
    <dbReference type="NCBI Taxonomy" id="1123024"/>
    <lineage>
        <taxon>Bacteria</taxon>
        <taxon>Bacillati</taxon>
        <taxon>Actinomycetota</taxon>
        <taxon>Actinomycetes</taxon>
        <taxon>Pseudonocardiales</taxon>
        <taxon>Pseudonocardiaceae</taxon>
        <taxon>Pseudonocardia</taxon>
    </lineage>
</organism>
<keyword evidence="2" id="KW-1185">Reference proteome</keyword>
<gene>
    <name evidence="1" type="ORF">PA7_15960</name>
</gene>
<name>A0A511CYX0_9PSEU</name>
<dbReference type="GO" id="GO:0005524">
    <property type="term" value="F:ATP binding"/>
    <property type="evidence" value="ECO:0007669"/>
    <property type="project" value="UniProtKB-KW"/>
</dbReference>
<dbReference type="OrthoDB" id="3523587at2"/>
<accession>A0A511CYX0</accession>
<proteinExistence type="predicted"/>
<keyword evidence="1" id="KW-0067">ATP-binding</keyword>
<protein>
    <submittedName>
        <fullName evidence="1">ATP-binding protein</fullName>
    </submittedName>
</protein>
<keyword evidence="1" id="KW-0547">Nucleotide-binding</keyword>
<dbReference type="EMBL" id="BJVI01000012">
    <property type="protein sequence ID" value="GEL17759.1"/>
    <property type="molecule type" value="Genomic_DNA"/>
</dbReference>
<dbReference type="Gene3D" id="3.40.50.300">
    <property type="entry name" value="P-loop containing nucleotide triphosphate hydrolases"/>
    <property type="match status" value="1"/>
</dbReference>